<proteinExistence type="predicted"/>
<organism evidence="1 2">
    <name type="scientific">Hyalomma asiaticum</name>
    <name type="common">Tick</name>
    <dbReference type="NCBI Taxonomy" id="266040"/>
    <lineage>
        <taxon>Eukaryota</taxon>
        <taxon>Metazoa</taxon>
        <taxon>Ecdysozoa</taxon>
        <taxon>Arthropoda</taxon>
        <taxon>Chelicerata</taxon>
        <taxon>Arachnida</taxon>
        <taxon>Acari</taxon>
        <taxon>Parasitiformes</taxon>
        <taxon>Ixodida</taxon>
        <taxon>Ixodoidea</taxon>
        <taxon>Ixodidae</taxon>
        <taxon>Hyalomminae</taxon>
        <taxon>Hyalomma</taxon>
    </lineage>
</organism>
<name>A0ACB7TI58_HYAAI</name>
<accession>A0ACB7TI58</accession>
<keyword evidence="2" id="KW-1185">Reference proteome</keyword>
<gene>
    <name evidence="1" type="ORF">HPB50_014869</name>
</gene>
<sequence length="117" mass="13063">MNSAIRPPPFLQRPDVPVGPWPQLRCAFQTYIDAAARYATPDHQKALLLNALGVELLGLYFRDVDAGTAVRSTTNPSTTNCHSELKVLFAPREDAVLTRLRFRQRMQQPGETAAPFI</sequence>
<dbReference type="Proteomes" id="UP000821845">
    <property type="component" value="Chromosome 1"/>
</dbReference>
<protein>
    <submittedName>
        <fullName evidence="1">Uncharacterized protein</fullName>
    </submittedName>
</protein>
<evidence type="ECO:0000313" key="1">
    <source>
        <dbReference type="EMBL" id="KAH6946753.1"/>
    </source>
</evidence>
<dbReference type="EMBL" id="CM023481">
    <property type="protein sequence ID" value="KAH6946753.1"/>
    <property type="molecule type" value="Genomic_DNA"/>
</dbReference>
<reference evidence="1" key="1">
    <citation type="submission" date="2020-05" db="EMBL/GenBank/DDBJ databases">
        <title>Large-scale comparative analyses of tick genomes elucidate their genetic diversity and vector capacities.</title>
        <authorList>
            <person name="Jia N."/>
            <person name="Wang J."/>
            <person name="Shi W."/>
            <person name="Du L."/>
            <person name="Sun Y."/>
            <person name="Zhan W."/>
            <person name="Jiang J."/>
            <person name="Wang Q."/>
            <person name="Zhang B."/>
            <person name="Ji P."/>
            <person name="Sakyi L.B."/>
            <person name="Cui X."/>
            <person name="Yuan T."/>
            <person name="Jiang B."/>
            <person name="Yang W."/>
            <person name="Lam T.T.-Y."/>
            <person name="Chang Q."/>
            <person name="Ding S."/>
            <person name="Wang X."/>
            <person name="Zhu J."/>
            <person name="Ruan X."/>
            <person name="Zhao L."/>
            <person name="Wei J."/>
            <person name="Que T."/>
            <person name="Du C."/>
            <person name="Cheng J."/>
            <person name="Dai P."/>
            <person name="Han X."/>
            <person name="Huang E."/>
            <person name="Gao Y."/>
            <person name="Liu J."/>
            <person name="Shao H."/>
            <person name="Ye R."/>
            <person name="Li L."/>
            <person name="Wei W."/>
            <person name="Wang X."/>
            <person name="Wang C."/>
            <person name="Yang T."/>
            <person name="Huo Q."/>
            <person name="Li W."/>
            <person name="Guo W."/>
            <person name="Chen H."/>
            <person name="Zhou L."/>
            <person name="Ni X."/>
            <person name="Tian J."/>
            <person name="Zhou Y."/>
            <person name="Sheng Y."/>
            <person name="Liu T."/>
            <person name="Pan Y."/>
            <person name="Xia L."/>
            <person name="Li J."/>
            <person name="Zhao F."/>
            <person name="Cao W."/>
        </authorList>
    </citation>
    <scope>NUCLEOTIDE SEQUENCE</scope>
    <source>
        <strain evidence="1">Hyas-2018</strain>
    </source>
</reference>
<evidence type="ECO:0000313" key="2">
    <source>
        <dbReference type="Proteomes" id="UP000821845"/>
    </source>
</evidence>
<comment type="caution">
    <text evidence="1">The sequence shown here is derived from an EMBL/GenBank/DDBJ whole genome shotgun (WGS) entry which is preliminary data.</text>
</comment>